<dbReference type="AlphaFoldDB" id="A0AB35HNC5"/>
<organism evidence="1 2">
    <name type="scientific">Tetragenococcus halophilus</name>
    <name type="common">Pediococcus halophilus</name>
    <dbReference type="NCBI Taxonomy" id="51669"/>
    <lineage>
        <taxon>Bacteria</taxon>
        <taxon>Bacillati</taxon>
        <taxon>Bacillota</taxon>
        <taxon>Bacilli</taxon>
        <taxon>Lactobacillales</taxon>
        <taxon>Enterococcaceae</taxon>
        <taxon>Tetragenococcus</taxon>
    </lineage>
</organism>
<dbReference type="Pfam" id="PF05119">
    <property type="entry name" value="Terminase_4"/>
    <property type="match status" value="1"/>
</dbReference>
<evidence type="ECO:0000313" key="1">
    <source>
        <dbReference type="EMBL" id="MCO8297252.1"/>
    </source>
</evidence>
<comment type="caution">
    <text evidence="1">The sequence shown here is derived from an EMBL/GenBank/DDBJ whole genome shotgun (WGS) entry which is preliminary data.</text>
</comment>
<accession>A0AB35HNC5</accession>
<dbReference type="Proteomes" id="UP001057280">
    <property type="component" value="Unassembled WGS sequence"/>
</dbReference>
<dbReference type="InterPro" id="IPR006448">
    <property type="entry name" value="Phage_term_ssu_P27"/>
</dbReference>
<evidence type="ECO:0000313" key="2">
    <source>
        <dbReference type="Proteomes" id="UP001057280"/>
    </source>
</evidence>
<dbReference type="RefSeq" id="WP_253209911.1">
    <property type="nucleotide sequence ID" value="NZ_JACACB010000003.1"/>
</dbReference>
<dbReference type="EMBL" id="JACACB010000003">
    <property type="protein sequence ID" value="MCO8297252.1"/>
    <property type="molecule type" value="Genomic_DNA"/>
</dbReference>
<protein>
    <submittedName>
        <fullName evidence="1">Phage terminase small subunit P27 family</fullName>
    </submittedName>
</protein>
<name>A0AB35HNC5_TETHA</name>
<sequence>MARPRKLNDAKQGHRTKAELEAAELQENTLNAYDQINVDNIPEDLNEIARKEWLRIVPLLSQLPIAELDMVMVKNYCQLVGMQEEAYADIQRVGTYDPGENKRTGPYLIYMDCHKELKSVCNKLGLTIDSRMRIVVPTESEEKQSVYDQFGVDDDD</sequence>
<reference evidence="1" key="1">
    <citation type="submission" date="2020-06" db="EMBL/GenBank/DDBJ databases">
        <authorList>
            <person name="Link T."/>
            <person name="Ehrmann M."/>
        </authorList>
    </citation>
    <scope>NUCLEOTIDE SEQUENCE</scope>
    <source>
        <strain evidence="1">TMW 2.2257</strain>
    </source>
</reference>
<proteinExistence type="predicted"/>
<gene>
    <name evidence="1" type="ORF">HXW75_02055</name>
</gene>
<reference evidence="1" key="2">
    <citation type="journal article" date="2021" name="BMC Microbiol.">
        <title>The diversity among the species Tetragenococcus halophilus including new isolates from a lupine seed fermentation.</title>
        <authorList>
            <person name="Link T."/>
            <person name="Vogel R.F."/>
            <person name="Ehrmann M.A."/>
        </authorList>
    </citation>
    <scope>NUCLEOTIDE SEQUENCE</scope>
    <source>
        <strain evidence="1">TMW 2.2257</strain>
    </source>
</reference>
<dbReference type="NCBIfam" id="TIGR01558">
    <property type="entry name" value="sm_term_P27"/>
    <property type="match status" value="1"/>
</dbReference>